<dbReference type="Proteomes" id="UP001140510">
    <property type="component" value="Unassembled WGS sequence"/>
</dbReference>
<accession>A0A9W8ZBY2</accession>
<comment type="caution">
    <text evidence="1">The sequence shown here is derived from an EMBL/GenBank/DDBJ whole genome shotgun (WGS) entry which is preliminary data.</text>
</comment>
<reference evidence="1" key="1">
    <citation type="submission" date="2022-10" db="EMBL/GenBank/DDBJ databases">
        <title>Tapping the CABI collections for fungal endophytes: first genome assemblies for Collariella, Neodidymelliopsis, Ascochyta clinopodiicola, Didymella pomorum, Didymosphaeria variabile, Neocosmospora piperis and Neocucurbitaria cava.</title>
        <authorList>
            <person name="Hill R."/>
        </authorList>
    </citation>
    <scope>NUCLEOTIDE SEQUENCE</scope>
    <source>
        <strain evidence="1">IMI 355091</strain>
    </source>
</reference>
<evidence type="ECO:0000313" key="2">
    <source>
        <dbReference type="Proteomes" id="UP001140510"/>
    </source>
</evidence>
<evidence type="ECO:0000313" key="1">
    <source>
        <dbReference type="EMBL" id="KAJ4404397.1"/>
    </source>
</evidence>
<dbReference type="OrthoDB" id="5413827at2759"/>
<dbReference type="AlphaFoldDB" id="A0A9W8ZBY2"/>
<organism evidence="1 2">
    <name type="scientific">Didymella pomorum</name>
    <dbReference type="NCBI Taxonomy" id="749634"/>
    <lineage>
        <taxon>Eukaryota</taxon>
        <taxon>Fungi</taxon>
        <taxon>Dikarya</taxon>
        <taxon>Ascomycota</taxon>
        <taxon>Pezizomycotina</taxon>
        <taxon>Dothideomycetes</taxon>
        <taxon>Pleosporomycetidae</taxon>
        <taxon>Pleosporales</taxon>
        <taxon>Pleosporineae</taxon>
        <taxon>Didymellaceae</taxon>
        <taxon>Didymella</taxon>
    </lineage>
</organism>
<dbReference type="EMBL" id="JAPEVA010000043">
    <property type="protein sequence ID" value="KAJ4404397.1"/>
    <property type="molecule type" value="Genomic_DNA"/>
</dbReference>
<proteinExistence type="predicted"/>
<name>A0A9W8ZBY2_9PLEO</name>
<gene>
    <name evidence="1" type="ORF">N0V91_005918</name>
</gene>
<protein>
    <submittedName>
        <fullName evidence="1">Uncharacterized protein</fullName>
    </submittedName>
</protein>
<sequence>MYDLRTLYPDTLCPPSFVCRQIYVEASPYIYTMNTFTFHSIATADRWTRSRCVGQRRLIASVDVPRTYARLYRSGFRRTFRSKFPNIQRIGIDNWSLFCEYDELRRLPENKGKAALDMWVEAKAKIIEEIKAKEGHNVYVEWHGQSA</sequence>
<keyword evidence="2" id="KW-1185">Reference proteome</keyword>